<dbReference type="STRING" id="1186196.SAMN04489841_0392"/>
<gene>
    <name evidence="3" type="ORF">SAMN04489841_0392</name>
</gene>
<dbReference type="InterPro" id="IPR013216">
    <property type="entry name" value="Methyltransf_11"/>
</dbReference>
<dbReference type="EMBL" id="FOFD01000001">
    <property type="protein sequence ID" value="SEP73498.1"/>
    <property type="molecule type" value="Genomic_DNA"/>
</dbReference>
<dbReference type="InterPro" id="IPR011009">
    <property type="entry name" value="Kinase-like_dom_sf"/>
</dbReference>
<dbReference type="SUPFAM" id="SSF56112">
    <property type="entry name" value="Protein kinase-like (PK-like)"/>
    <property type="match status" value="1"/>
</dbReference>
<dbReference type="AlphaFoldDB" id="A0A1H9ABY0"/>
<dbReference type="InterPro" id="IPR002575">
    <property type="entry name" value="Aminoglycoside_PTrfase"/>
</dbReference>
<evidence type="ECO:0000313" key="4">
    <source>
        <dbReference type="Proteomes" id="UP000199114"/>
    </source>
</evidence>
<organism evidence="3 4">
    <name type="scientific">Natrinema salaciae</name>
    <dbReference type="NCBI Taxonomy" id="1186196"/>
    <lineage>
        <taxon>Archaea</taxon>
        <taxon>Methanobacteriati</taxon>
        <taxon>Methanobacteriota</taxon>
        <taxon>Stenosarchaea group</taxon>
        <taxon>Halobacteria</taxon>
        <taxon>Halobacteriales</taxon>
        <taxon>Natrialbaceae</taxon>
        <taxon>Natrinema</taxon>
    </lineage>
</organism>
<feature type="domain" description="Aminoglycoside phosphotransferase" evidence="1">
    <location>
        <begin position="362"/>
        <end position="563"/>
    </location>
</feature>
<proteinExistence type="predicted"/>
<dbReference type="Gene3D" id="3.90.1200.10">
    <property type="match status" value="1"/>
</dbReference>
<dbReference type="SUPFAM" id="SSF53335">
    <property type="entry name" value="S-adenosyl-L-methionine-dependent methyltransferases"/>
    <property type="match status" value="1"/>
</dbReference>
<dbReference type="Pfam" id="PF08241">
    <property type="entry name" value="Methyltransf_11"/>
    <property type="match status" value="1"/>
</dbReference>
<sequence>MSQTPLETEFERSRAAGSELFVCPDCSSPLSVRPLECRHCAFEGRIRNGILSLRSATTPPDRSRRPFDADLLEPIAVRTERTSIRDATATLREDEADHSQLLSALYGSGRDAWRTFAAEEIRGRCLDVNAGFGRRSMLLAELAETVYAIEPSLSSIRIAAARDDFESGDRVVPIHTTEDRLPFADGSFDTIVADFTGRRPQTLVPRLGLLGDLLADDGTLLFLADGATTRLGLSGGLGSSADGPASGRDLRGALRGTPDGYRSLLSAAGLAFDDVALYSLFPTATRPLYVFDVESEHAVRKLSEIVLAERGRLAQVAKPFVSIGGKTGLLRRAYPSYLAVCRSSADASPAPFDASDPLLISGRSRSVVLETSSDGVDGVWKIPNRNDHVSLTDREHSIVDRLRSSDAPIVETLPAGTTVETGFGPARREEPVPGTPLAAELDGDLDSFDRVLRIGFEWLTEFQRQFGGEFVERSPAAVRDELRFEPTGIEPPAVNEPVETFETPVHGDYLAGNVHAHDGEVTGVIDWEYGATDASPIIDAGFFALDTATRTFDDFETGFERVFCDDTEYADRARSIVRQYCDDLGLPYRTFELYLPSVYLHRLELDWRFGAASTYTSRMHERTAAVEIVFDRRESIDIA</sequence>
<protein>
    <submittedName>
        <fullName evidence="3">Methyltransferase domain-containing protein</fullName>
    </submittedName>
</protein>
<feature type="domain" description="Methyltransferase type 11" evidence="2">
    <location>
        <begin position="126"/>
        <end position="193"/>
    </location>
</feature>
<keyword evidence="3" id="KW-0808">Transferase</keyword>
<keyword evidence="4" id="KW-1185">Reference proteome</keyword>
<dbReference type="Gene3D" id="3.40.50.150">
    <property type="entry name" value="Vaccinia Virus protein VP39"/>
    <property type="match status" value="1"/>
</dbReference>
<dbReference type="GO" id="GO:0008757">
    <property type="term" value="F:S-adenosylmethionine-dependent methyltransferase activity"/>
    <property type="evidence" value="ECO:0007669"/>
    <property type="project" value="InterPro"/>
</dbReference>
<evidence type="ECO:0000313" key="3">
    <source>
        <dbReference type="EMBL" id="SEP73498.1"/>
    </source>
</evidence>
<dbReference type="RefSeq" id="WP_090612440.1">
    <property type="nucleotide sequence ID" value="NZ_FOFD01000001.1"/>
</dbReference>
<evidence type="ECO:0000259" key="2">
    <source>
        <dbReference type="Pfam" id="PF08241"/>
    </source>
</evidence>
<dbReference type="GO" id="GO:0032259">
    <property type="term" value="P:methylation"/>
    <property type="evidence" value="ECO:0007669"/>
    <property type="project" value="UniProtKB-KW"/>
</dbReference>
<dbReference type="InterPro" id="IPR029063">
    <property type="entry name" value="SAM-dependent_MTases_sf"/>
</dbReference>
<reference evidence="4" key="1">
    <citation type="submission" date="2016-10" db="EMBL/GenBank/DDBJ databases">
        <authorList>
            <person name="Varghese N."/>
            <person name="Submissions S."/>
        </authorList>
    </citation>
    <scope>NUCLEOTIDE SEQUENCE [LARGE SCALE GENOMIC DNA]</scope>
    <source>
        <strain evidence="4">DSM 25055</strain>
    </source>
</reference>
<dbReference type="OrthoDB" id="178070at2157"/>
<keyword evidence="3" id="KW-0489">Methyltransferase</keyword>
<dbReference type="Proteomes" id="UP000199114">
    <property type="component" value="Unassembled WGS sequence"/>
</dbReference>
<evidence type="ECO:0000259" key="1">
    <source>
        <dbReference type="Pfam" id="PF01636"/>
    </source>
</evidence>
<accession>A0A1H9ABY0</accession>
<name>A0A1H9ABY0_9EURY</name>
<dbReference type="Pfam" id="PF01636">
    <property type="entry name" value="APH"/>
    <property type="match status" value="1"/>
</dbReference>
<dbReference type="CDD" id="cd02440">
    <property type="entry name" value="AdoMet_MTases"/>
    <property type="match status" value="1"/>
</dbReference>